<feature type="region of interest" description="Disordered" evidence="1">
    <location>
        <begin position="147"/>
        <end position="180"/>
    </location>
</feature>
<name>A0AA39MRG2_ARMTA</name>
<dbReference type="Proteomes" id="UP001175211">
    <property type="component" value="Unassembled WGS sequence"/>
</dbReference>
<evidence type="ECO:0000313" key="2">
    <source>
        <dbReference type="EMBL" id="KAK0443090.1"/>
    </source>
</evidence>
<protein>
    <submittedName>
        <fullName evidence="2">Uncharacterized protein</fullName>
    </submittedName>
</protein>
<evidence type="ECO:0000256" key="1">
    <source>
        <dbReference type="SAM" id="MobiDB-lite"/>
    </source>
</evidence>
<reference evidence="2" key="1">
    <citation type="submission" date="2023-06" db="EMBL/GenBank/DDBJ databases">
        <authorList>
            <consortium name="Lawrence Berkeley National Laboratory"/>
            <person name="Ahrendt S."/>
            <person name="Sahu N."/>
            <person name="Indic B."/>
            <person name="Wong-Bajracharya J."/>
            <person name="Merenyi Z."/>
            <person name="Ke H.-M."/>
            <person name="Monk M."/>
            <person name="Kocsube S."/>
            <person name="Drula E."/>
            <person name="Lipzen A."/>
            <person name="Balint B."/>
            <person name="Henrissat B."/>
            <person name="Andreopoulos B."/>
            <person name="Martin F.M."/>
            <person name="Harder C.B."/>
            <person name="Rigling D."/>
            <person name="Ford K.L."/>
            <person name="Foster G.D."/>
            <person name="Pangilinan J."/>
            <person name="Papanicolaou A."/>
            <person name="Barry K."/>
            <person name="LaButti K."/>
            <person name="Viragh M."/>
            <person name="Koriabine M."/>
            <person name="Yan M."/>
            <person name="Riley R."/>
            <person name="Champramary S."/>
            <person name="Plett K.L."/>
            <person name="Tsai I.J."/>
            <person name="Slot J."/>
            <person name="Sipos G."/>
            <person name="Plett J."/>
            <person name="Nagy L.G."/>
            <person name="Grigoriev I.V."/>
        </authorList>
    </citation>
    <scope>NUCLEOTIDE SEQUENCE</scope>
    <source>
        <strain evidence="2">CCBAS 213</strain>
    </source>
</reference>
<dbReference type="RefSeq" id="XP_060324584.1">
    <property type="nucleotide sequence ID" value="XM_060474516.1"/>
</dbReference>
<accession>A0AA39MRG2</accession>
<evidence type="ECO:0000313" key="3">
    <source>
        <dbReference type="Proteomes" id="UP001175211"/>
    </source>
</evidence>
<organism evidence="2 3">
    <name type="scientific">Armillaria tabescens</name>
    <name type="common">Ringless honey mushroom</name>
    <name type="synonym">Agaricus tabescens</name>
    <dbReference type="NCBI Taxonomy" id="1929756"/>
    <lineage>
        <taxon>Eukaryota</taxon>
        <taxon>Fungi</taxon>
        <taxon>Dikarya</taxon>
        <taxon>Basidiomycota</taxon>
        <taxon>Agaricomycotina</taxon>
        <taxon>Agaricomycetes</taxon>
        <taxon>Agaricomycetidae</taxon>
        <taxon>Agaricales</taxon>
        <taxon>Marasmiineae</taxon>
        <taxon>Physalacriaceae</taxon>
        <taxon>Desarmillaria</taxon>
    </lineage>
</organism>
<dbReference type="AlphaFoldDB" id="A0AA39MRG2"/>
<sequence>MSACNHAIYSARSTIESLFSFKAVVGLGSTFPFNLSTREETQIPVATPPISRSRAKFCLNSSSSDSLPSASSPVSPRLLRRPSKSRLYKGIGLGHPTSKGAPLDEVAMPASKCGGVSDTGVFTMTSGGKVASSIRASGSDLERYTGLGLGAPPTKSRGVTRGDFGASPRRNESNAIPDVPSTFPAELRRISPTSSVTKRHSCKDPAGLTFGHPCIHHPSALHRHRHHHSRPEWACSRPRYPFLLNSVVSHPKVHRNPHDSHSLSLVLALVVFSHRKWRSLPFPSSRRGHSTPFQSRQQVRRIRTIVVLLGGKSGVGMERLWKGGWFPHLGRHYF</sequence>
<gene>
    <name evidence="2" type="ORF">EV420DRAFT_1576939</name>
</gene>
<proteinExistence type="predicted"/>
<comment type="caution">
    <text evidence="2">The sequence shown here is derived from an EMBL/GenBank/DDBJ whole genome shotgun (WGS) entry which is preliminary data.</text>
</comment>
<feature type="region of interest" description="Disordered" evidence="1">
    <location>
        <begin position="61"/>
        <end position="81"/>
    </location>
</feature>
<feature type="non-terminal residue" evidence="2">
    <location>
        <position position="334"/>
    </location>
</feature>
<feature type="compositionally biased region" description="Low complexity" evidence="1">
    <location>
        <begin position="61"/>
        <end position="77"/>
    </location>
</feature>
<dbReference type="EMBL" id="JAUEPS010000060">
    <property type="protein sequence ID" value="KAK0443090.1"/>
    <property type="molecule type" value="Genomic_DNA"/>
</dbReference>
<keyword evidence="3" id="KW-1185">Reference proteome</keyword>
<dbReference type="GeneID" id="85358064"/>